<dbReference type="EMBL" id="CAJVRM010000695">
    <property type="protein sequence ID" value="CAG8982883.1"/>
    <property type="molecule type" value="Genomic_DNA"/>
</dbReference>
<comment type="caution">
    <text evidence="2">The sequence shown here is derived from an EMBL/GenBank/DDBJ whole genome shotgun (WGS) entry which is preliminary data.</text>
</comment>
<organism evidence="2 3">
    <name type="scientific">Hymenoscyphus albidus</name>
    <dbReference type="NCBI Taxonomy" id="595503"/>
    <lineage>
        <taxon>Eukaryota</taxon>
        <taxon>Fungi</taxon>
        <taxon>Dikarya</taxon>
        <taxon>Ascomycota</taxon>
        <taxon>Pezizomycotina</taxon>
        <taxon>Leotiomycetes</taxon>
        <taxon>Helotiales</taxon>
        <taxon>Helotiaceae</taxon>
        <taxon>Hymenoscyphus</taxon>
    </lineage>
</organism>
<dbReference type="Proteomes" id="UP000701801">
    <property type="component" value="Unassembled WGS sequence"/>
</dbReference>
<proteinExistence type="predicted"/>
<dbReference type="AlphaFoldDB" id="A0A9N9LXP2"/>
<evidence type="ECO:0000256" key="1">
    <source>
        <dbReference type="SAM" id="MobiDB-lite"/>
    </source>
</evidence>
<gene>
    <name evidence="2" type="ORF">HYALB_00002899</name>
</gene>
<sequence length="252" mass="28824">MNFSMASISQREESLQFHRRQSEEQISSRPVPQILLPPCPSAVAPRQYPYTGTHARHRNQKDLKARLEALRLSSRHALLKLSQALSTPQSVASYHPQCTPILNSEVPKYTKCVEEISARTFNPVNLMVLDLESPNSQLEYVKHGVLCSPEYLHRKYGEDVTIWSRCFVAYMGFINSVTAGEDELLVPFMGDFHNLVCMKAETDSWMNVLPWALNAHAYLLNNDSPYNSRNWREMVDYMAEYGPTKMGRLANI</sequence>
<feature type="compositionally biased region" description="Basic and acidic residues" evidence="1">
    <location>
        <begin position="10"/>
        <end position="23"/>
    </location>
</feature>
<dbReference type="OrthoDB" id="10297636at2759"/>
<name>A0A9N9LXP2_9HELO</name>
<protein>
    <submittedName>
        <fullName evidence="2">Uncharacterized protein</fullName>
    </submittedName>
</protein>
<feature type="region of interest" description="Disordered" evidence="1">
    <location>
        <begin position="1"/>
        <end position="31"/>
    </location>
</feature>
<keyword evidence="3" id="KW-1185">Reference proteome</keyword>
<reference evidence="2" key="1">
    <citation type="submission" date="2021-07" db="EMBL/GenBank/DDBJ databases">
        <authorList>
            <person name="Durling M."/>
        </authorList>
    </citation>
    <scope>NUCLEOTIDE SEQUENCE</scope>
</reference>
<evidence type="ECO:0000313" key="3">
    <source>
        <dbReference type="Proteomes" id="UP000701801"/>
    </source>
</evidence>
<accession>A0A9N9LXP2</accession>
<evidence type="ECO:0000313" key="2">
    <source>
        <dbReference type="EMBL" id="CAG8982883.1"/>
    </source>
</evidence>